<feature type="signal peptide" evidence="1">
    <location>
        <begin position="1"/>
        <end position="24"/>
    </location>
</feature>
<gene>
    <name evidence="2" type="ORF">CIL05_04305</name>
</gene>
<dbReference type="AlphaFoldDB" id="A0A2A2IIN4"/>
<feature type="chain" id="PRO_5012449095" evidence="1">
    <location>
        <begin position="25"/>
        <end position="678"/>
    </location>
</feature>
<dbReference type="Gene3D" id="2.120.10.30">
    <property type="entry name" value="TolB, C-terminal domain"/>
    <property type="match status" value="1"/>
</dbReference>
<dbReference type="RefSeq" id="WP_095654274.1">
    <property type="nucleotide sequence ID" value="NZ_NPOA01000002.1"/>
</dbReference>
<accession>A0A2A2IIN4</accession>
<dbReference type="EMBL" id="NPOA01000002">
    <property type="protein sequence ID" value="PAV30943.1"/>
    <property type="molecule type" value="Genomic_DNA"/>
</dbReference>
<proteinExistence type="predicted"/>
<dbReference type="PROSITE" id="PS51257">
    <property type="entry name" value="PROKAR_LIPOPROTEIN"/>
    <property type="match status" value="1"/>
</dbReference>
<evidence type="ECO:0000256" key="1">
    <source>
        <dbReference type="SAM" id="SignalP"/>
    </source>
</evidence>
<keyword evidence="1" id="KW-0732">Signal</keyword>
<dbReference type="InterPro" id="IPR011042">
    <property type="entry name" value="6-blade_b-propeller_TolB-like"/>
</dbReference>
<dbReference type="SUPFAM" id="SSF82171">
    <property type="entry name" value="DPP6 N-terminal domain-like"/>
    <property type="match status" value="1"/>
</dbReference>
<evidence type="ECO:0000313" key="2">
    <source>
        <dbReference type="EMBL" id="PAV30943.1"/>
    </source>
</evidence>
<comment type="caution">
    <text evidence="2">The sequence shown here is derived from an EMBL/GenBank/DDBJ whole genome shotgun (WGS) entry which is preliminary data.</text>
</comment>
<keyword evidence="3" id="KW-1185">Reference proteome</keyword>
<name>A0A2A2IIN4_9BACI</name>
<protein>
    <submittedName>
        <fullName evidence="2">Uncharacterized protein</fullName>
    </submittedName>
</protein>
<dbReference type="OrthoDB" id="2965932at2"/>
<evidence type="ECO:0000313" key="3">
    <source>
        <dbReference type="Proteomes" id="UP000218887"/>
    </source>
</evidence>
<dbReference type="Proteomes" id="UP000218887">
    <property type="component" value="Unassembled WGS sequence"/>
</dbReference>
<sequence>MTRKIYYFGLVILIILLAACSSDSSNEETPVAEETSNAEAPLEPEVLFSYEEGEDDRYEIHNITSSYDASTVLFNTKETIKRDDERYDYVVYGGKDAVELRELSTSGDEEEACQQENISPNGQYLIVKCLKMDHAFMIYDLEKDEIIHEEPEFEDYGTDVMGITNDMEVVLKSIDGDLLSIYNVENKQTEEYSLPKLTGIEDEVFENFAISNDGQKILINAFYRLYLVDRGTGELQEILNLDSYQEQFETEELYLYSQRFSPDGKYAFIKISENTSDPIYQSHNFINLETGEIQSFSEFEYNRIGDIDENGRVLLTDSDDEIYIYSIPDEETYRIPDLDLSTYADEFTLSTDGNYLLYSDKKSDEVKTNYVYKVALGDVSTYETTDFMATPEELEELESSPGEGDTTADSIELSPVEEDVNNLYMENWNNISNVLYPTEFPEEVESISYRVNTGRYGQTIKFVSDSTVRKDMSFTAVDRTGEDHPAVCIDDDLELTETKDGIDYYFYLFSNDEGEISFVKDEWCYTIEGEDFTEEEYFTVAYSLAKAGEIPHELPIDEVSFPTELPIQDVIVSRNALYHYDEMKHKYVVDYYGDNENDVKIDFEIDQNEPDFYDYEENESIELTNGMEGSYNEEYLRVFMYDDKYYYTIKADIDNELIDKLGIENIKNALIEVGNSVE</sequence>
<reference evidence="2 3" key="1">
    <citation type="submission" date="2017-08" db="EMBL/GenBank/DDBJ databases">
        <title>Virgibacillus indicus sp. nov. and Virgibacillus profoundi sp. nov, two moderately halophilic bacteria isolated from marine sediment by using the Microfluidic Streak Plate.</title>
        <authorList>
            <person name="Xu B."/>
            <person name="Hu B."/>
            <person name="Wang J."/>
            <person name="Zhu Y."/>
            <person name="Huang L."/>
            <person name="Du W."/>
            <person name="Huang Y."/>
        </authorList>
    </citation>
    <scope>NUCLEOTIDE SEQUENCE [LARGE SCALE GENOMIC DNA]</scope>
    <source>
        <strain evidence="2 3">IO3-P3-H5</strain>
    </source>
</reference>
<organism evidence="2 3">
    <name type="scientific">Virgibacillus profundi</name>
    <dbReference type="NCBI Taxonomy" id="2024555"/>
    <lineage>
        <taxon>Bacteria</taxon>
        <taxon>Bacillati</taxon>
        <taxon>Bacillota</taxon>
        <taxon>Bacilli</taxon>
        <taxon>Bacillales</taxon>
        <taxon>Bacillaceae</taxon>
        <taxon>Virgibacillus</taxon>
    </lineage>
</organism>